<reference evidence="6 7" key="1">
    <citation type="submission" date="2018-10" db="EMBL/GenBank/DDBJ databases">
        <title>Tessaracoccus antarcticuss sp. nov., isolated from sediment.</title>
        <authorList>
            <person name="Zhou L.Y."/>
            <person name="Du Z.J."/>
        </authorList>
    </citation>
    <scope>NUCLEOTIDE SEQUENCE [LARGE SCALE GENOMIC DNA]</scope>
    <source>
        <strain evidence="6 7">JDX10</strain>
    </source>
</reference>
<evidence type="ECO:0000256" key="5">
    <source>
        <dbReference type="SAM" id="Phobius"/>
    </source>
</evidence>
<feature type="transmembrane region" description="Helical" evidence="5">
    <location>
        <begin position="224"/>
        <end position="250"/>
    </location>
</feature>
<feature type="transmembrane region" description="Helical" evidence="5">
    <location>
        <begin position="162"/>
        <end position="182"/>
    </location>
</feature>
<evidence type="ECO:0000256" key="1">
    <source>
        <dbReference type="ARBA" id="ARBA00022692"/>
    </source>
</evidence>
<evidence type="ECO:0000256" key="4">
    <source>
        <dbReference type="SAM" id="MobiDB-lite"/>
    </source>
</evidence>
<keyword evidence="2 5" id="KW-1133">Transmembrane helix</keyword>
<feature type="region of interest" description="Disordered" evidence="4">
    <location>
        <begin position="324"/>
        <end position="362"/>
    </location>
</feature>
<dbReference type="InterPro" id="IPR007688">
    <property type="entry name" value="Conjugal_tfr_TrbL/VirB6"/>
</dbReference>
<gene>
    <name evidence="6" type="ORF">EAX62_15970</name>
</gene>
<keyword evidence="3 5" id="KW-0472">Membrane</keyword>
<evidence type="ECO:0000313" key="7">
    <source>
        <dbReference type="Proteomes" id="UP000275256"/>
    </source>
</evidence>
<keyword evidence="1 5" id="KW-0812">Transmembrane</keyword>
<feature type="transmembrane region" description="Helical" evidence="5">
    <location>
        <begin position="194"/>
        <end position="212"/>
    </location>
</feature>
<organism evidence="6 7">
    <name type="scientific">Tessaracoccus antarcticus</name>
    <dbReference type="NCBI Taxonomy" id="2479848"/>
    <lineage>
        <taxon>Bacteria</taxon>
        <taxon>Bacillati</taxon>
        <taxon>Actinomycetota</taxon>
        <taxon>Actinomycetes</taxon>
        <taxon>Propionibacteriales</taxon>
        <taxon>Propionibacteriaceae</taxon>
        <taxon>Tessaracoccus</taxon>
    </lineage>
</organism>
<feature type="transmembrane region" description="Helical" evidence="5">
    <location>
        <begin position="103"/>
        <end position="134"/>
    </location>
</feature>
<dbReference type="Pfam" id="PF04610">
    <property type="entry name" value="TrbL"/>
    <property type="match status" value="1"/>
</dbReference>
<dbReference type="GO" id="GO:0030255">
    <property type="term" value="P:protein secretion by the type IV secretion system"/>
    <property type="evidence" value="ECO:0007669"/>
    <property type="project" value="InterPro"/>
</dbReference>
<feature type="compositionally biased region" description="Acidic residues" evidence="4">
    <location>
        <begin position="488"/>
        <end position="497"/>
    </location>
</feature>
<accession>A0A3M0FXN4</accession>
<feature type="compositionally biased region" description="Polar residues" evidence="4">
    <location>
        <begin position="324"/>
        <end position="340"/>
    </location>
</feature>
<feature type="transmembrane region" description="Helical" evidence="5">
    <location>
        <begin position="74"/>
        <end position="96"/>
    </location>
</feature>
<proteinExistence type="predicted"/>
<feature type="transmembrane region" description="Helical" evidence="5">
    <location>
        <begin position="25"/>
        <end position="45"/>
    </location>
</feature>
<dbReference type="EMBL" id="REFW01000007">
    <property type="protein sequence ID" value="RMB57238.1"/>
    <property type="molecule type" value="Genomic_DNA"/>
</dbReference>
<name>A0A3M0FXN4_9ACTN</name>
<feature type="compositionally biased region" description="Low complexity" evidence="4">
    <location>
        <begin position="341"/>
        <end position="362"/>
    </location>
</feature>
<dbReference type="Proteomes" id="UP000275256">
    <property type="component" value="Unassembled WGS sequence"/>
</dbReference>
<sequence>MTPWDSVVGIFEDLAAAGGRIVTDIWITICMAVWGAGLWVFRIVLQIGEWLMTPSLSGTNPDGSANSLTHTYGITLWLALMLALILSVVQLTSAVIRRDGQSLGMLLLGAAQFLLASTLMFSYAAAVVAAVGGINQALTRELLGVKSIQDFRVPAFDVTEDVVSGMVATVLLVLGLVLWVAALSHVVVLLGRSVALVVLTATAPIAAAGLLYEPFKVWFWKSFRWFHAAAFAPLLMTLMLGIGVQVANGVTLGLEDDTQKAAAMAIPAVVMILVASWSPLALFRFLAFIDPGTTSGANFRASLNPADTTSQGLNRLQNKLTQHLADQSPSSDTTQASTAESGTTARTTAAHTSSLTTEAAAGGAEAGTSTAAAAGAGAGAGVGDGAGAGGTAAAGASAEGAAAGGGASAGAVGGVAGVVAVGALAGAAALVVGFKQAGALATGVVADSASGMGSGDPSYPYDPTGDTRRPASGRTGPTNNRVPVAVIQEDDNASDDV</sequence>
<evidence type="ECO:0000313" key="6">
    <source>
        <dbReference type="EMBL" id="RMB57238.1"/>
    </source>
</evidence>
<feature type="transmembrane region" description="Helical" evidence="5">
    <location>
        <begin position="262"/>
        <end position="286"/>
    </location>
</feature>
<evidence type="ECO:0000256" key="2">
    <source>
        <dbReference type="ARBA" id="ARBA00022989"/>
    </source>
</evidence>
<evidence type="ECO:0000256" key="3">
    <source>
        <dbReference type="ARBA" id="ARBA00023136"/>
    </source>
</evidence>
<evidence type="ECO:0008006" key="8">
    <source>
        <dbReference type="Google" id="ProtNLM"/>
    </source>
</evidence>
<comment type="caution">
    <text evidence="6">The sequence shown here is derived from an EMBL/GenBank/DDBJ whole genome shotgun (WGS) entry which is preliminary data.</text>
</comment>
<protein>
    <recommendedName>
        <fullName evidence="8">Conjugal transfer protein TrbL</fullName>
    </recommendedName>
</protein>
<keyword evidence="7" id="KW-1185">Reference proteome</keyword>
<dbReference type="AlphaFoldDB" id="A0A3M0FXN4"/>
<feature type="region of interest" description="Disordered" evidence="4">
    <location>
        <begin position="447"/>
        <end position="497"/>
    </location>
</feature>